<protein>
    <submittedName>
        <fullName evidence="1">Uncharacterized protein</fullName>
    </submittedName>
</protein>
<reference evidence="2" key="2">
    <citation type="journal article" date="2016" name="Sci. Rep.">
        <title>Dictyocaulus viviparus genome, variome and transcriptome elucidate lungworm biology and support future intervention.</title>
        <authorList>
            <person name="McNulty S.N."/>
            <person name="Strube C."/>
            <person name="Rosa B.A."/>
            <person name="Martin J.C."/>
            <person name="Tyagi R."/>
            <person name="Choi Y.J."/>
            <person name="Wang Q."/>
            <person name="Hallsworth Pepin K."/>
            <person name="Zhang X."/>
            <person name="Ozersky P."/>
            <person name="Wilson R.K."/>
            <person name="Sternberg P.W."/>
            <person name="Gasser R.B."/>
            <person name="Mitreva M."/>
        </authorList>
    </citation>
    <scope>NUCLEOTIDE SEQUENCE [LARGE SCALE GENOMIC DNA]</scope>
    <source>
        <strain evidence="2">HannoverDv2000</strain>
    </source>
</reference>
<name>A0A0D8XL86_DICVI</name>
<evidence type="ECO:0000313" key="2">
    <source>
        <dbReference type="Proteomes" id="UP000053766"/>
    </source>
</evidence>
<organism evidence="1 2">
    <name type="scientific">Dictyocaulus viviparus</name>
    <name type="common">Bovine lungworm</name>
    <dbReference type="NCBI Taxonomy" id="29172"/>
    <lineage>
        <taxon>Eukaryota</taxon>
        <taxon>Metazoa</taxon>
        <taxon>Ecdysozoa</taxon>
        <taxon>Nematoda</taxon>
        <taxon>Chromadorea</taxon>
        <taxon>Rhabditida</taxon>
        <taxon>Rhabditina</taxon>
        <taxon>Rhabditomorpha</taxon>
        <taxon>Strongyloidea</taxon>
        <taxon>Metastrongylidae</taxon>
        <taxon>Dictyocaulus</taxon>
    </lineage>
</organism>
<dbReference type="Proteomes" id="UP000053766">
    <property type="component" value="Unassembled WGS sequence"/>
</dbReference>
<dbReference type="AlphaFoldDB" id="A0A0D8XL86"/>
<proteinExistence type="predicted"/>
<evidence type="ECO:0000313" key="1">
    <source>
        <dbReference type="EMBL" id="KJH44564.1"/>
    </source>
</evidence>
<reference evidence="1 2" key="1">
    <citation type="submission" date="2013-11" db="EMBL/GenBank/DDBJ databases">
        <title>Draft genome of the bovine lungworm Dictyocaulus viviparus.</title>
        <authorList>
            <person name="Mitreva M."/>
        </authorList>
    </citation>
    <scope>NUCLEOTIDE SEQUENCE [LARGE SCALE GENOMIC DNA]</scope>
    <source>
        <strain evidence="1 2">HannoverDv2000</strain>
    </source>
</reference>
<dbReference type="EMBL" id="KN716463">
    <property type="protein sequence ID" value="KJH44564.1"/>
    <property type="molecule type" value="Genomic_DNA"/>
</dbReference>
<sequence>MLRSSSHEFEYGAISIDNALLIAAIRPHRALVTLSIARYFGIDIGTTDCRPKNRPPPTSFPSLLNQPSVFVRFVFSLASTKTHEEIWLTVVL</sequence>
<gene>
    <name evidence="1" type="ORF">DICVIV_09404</name>
</gene>
<keyword evidence="2" id="KW-1185">Reference proteome</keyword>
<accession>A0A0D8XL86</accession>